<name>A0A927K4D6_9ACTN</name>
<sequence length="370" mass="39985">MAGTLSSAAAPPAVEPPAGPERPPVAVEGRLFAESADSVLTVSAVVWPDQQALDALPAGATVPLLPVTDIDIDGSSYAVRVDPATLPAKYRSRDGVDVEVTAVDGAGVEDSYSETVRRDGAAWRRSPVVAGLRAQGRTGPAQRPSDLVAVTGDRAGRARAGSVVAAAGRTAAGDERSGIAARDPICNVIKTSKTHHRRVKIGDVMPSKRRMKGRITYRIGSSHNIGVGIKMANGRYREGGTVRRSSSEQVSPVFWRPDKVAWTKWRYRNYQNTCTQAISARAEAHTGGYYKTDRSRPSYRYCRSYPRGRWAASSARAWTYQKGATLWGVLHVNAQTGYNNHVRLEYKLGRRKTLCGNNDYPPGAQLVAGR</sequence>
<dbReference type="AlphaFoldDB" id="A0A927K4D6"/>
<accession>A0A927K4D6</accession>
<dbReference type="Proteomes" id="UP000616839">
    <property type="component" value="Unassembled WGS sequence"/>
</dbReference>
<keyword evidence="3" id="KW-1185">Reference proteome</keyword>
<gene>
    <name evidence="2" type="ORF">IE331_09730</name>
</gene>
<dbReference type="EMBL" id="JACYXZ010000002">
    <property type="protein sequence ID" value="MBD8869902.1"/>
    <property type="molecule type" value="Genomic_DNA"/>
</dbReference>
<proteinExistence type="predicted"/>
<feature type="region of interest" description="Disordered" evidence="1">
    <location>
        <begin position="1"/>
        <end position="22"/>
    </location>
</feature>
<evidence type="ECO:0000256" key="1">
    <source>
        <dbReference type="SAM" id="MobiDB-lite"/>
    </source>
</evidence>
<organism evidence="2 3">
    <name type="scientific">Nocardioides donggukensis</name>
    <dbReference type="NCBI Taxonomy" id="2774019"/>
    <lineage>
        <taxon>Bacteria</taxon>
        <taxon>Bacillati</taxon>
        <taxon>Actinomycetota</taxon>
        <taxon>Actinomycetes</taxon>
        <taxon>Propionibacteriales</taxon>
        <taxon>Nocardioidaceae</taxon>
        <taxon>Nocardioides</taxon>
    </lineage>
</organism>
<evidence type="ECO:0000313" key="3">
    <source>
        <dbReference type="Proteomes" id="UP000616839"/>
    </source>
</evidence>
<comment type="caution">
    <text evidence="2">The sequence shown here is derived from an EMBL/GenBank/DDBJ whole genome shotgun (WGS) entry which is preliminary data.</text>
</comment>
<evidence type="ECO:0000313" key="2">
    <source>
        <dbReference type="EMBL" id="MBD8869902.1"/>
    </source>
</evidence>
<dbReference type="RefSeq" id="WP_192142903.1">
    <property type="nucleotide sequence ID" value="NZ_JACYXZ010000002.1"/>
</dbReference>
<protein>
    <submittedName>
        <fullName evidence="2">Uncharacterized protein</fullName>
    </submittedName>
</protein>
<feature type="compositionally biased region" description="Pro residues" evidence="1">
    <location>
        <begin position="13"/>
        <end position="22"/>
    </location>
</feature>
<reference evidence="2" key="1">
    <citation type="submission" date="2020-09" db="EMBL/GenBank/DDBJ databases">
        <title>Nocardioides sp. strain MJB4 16S ribosomal RNA gene Genome sequencing and assembly.</title>
        <authorList>
            <person name="Kim I."/>
        </authorList>
    </citation>
    <scope>NUCLEOTIDE SEQUENCE</scope>
    <source>
        <strain evidence="2">MJB4</strain>
    </source>
</reference>